<dbReference type="KEGG" id="qsa:O6P43_003637"/>
<evidence type="ECO:0000313" key="2">
    <source>
        <dbReference type="Proteomes" id="UP001163823"/>
    </source>
</evidence>
<sequence>MRIVAETAGVYYSSKDSKYGSVGEVSDLIYLKCIIGERACYLTLEKRRMGPLKRVSVREVLRTSHDDDDEENEINIDGSAVVHGSAIVRFVIEEERDRKGRVWYKMVEHSADDIVMVSEGGEGTGLVQGFSFTDGYSNRDGLLHLKKIQNVAGLITRLQVRYIYLINKKGFSCYMEIYSSRMDMKYITIKTQFPNEVYDDMIKLCCGLTWKTAATPEHNRLNCIYPFPFPYSQPLSYFNYNNRGTQNLNGPTNASGSTTGILNHAAFVRYYYQYNLYH</sequence>
<dbReference type="AlphaFoldDB" id="A0AAD7QF91"/>
<gene>
    <name evidence="1" type="ORF">O6P43_003637</name>
</gene>
<name>A0AAD7QF91_QUISA</name>
<comment type="caution">
    <text evidence="1">The sequence shown here is derived from an EMBL/GenBank/DDBJ whole genome shotgun (WGS) entry which is preliminary data.</text>
</comment>
<protein>
    <submittedName>
        <fullName evidence="1">Uncharacterized protein</fullName>
    </submittedName>
</protein>
<proteinExistence type="predicted"/>
<dbReference type="EMBL" id="JARAOO010000002">
    <property type="protein sequence ID" value="KAJ7980353.1"/>
    <property type="molecule type" value="Genomic_DNA"/>
</dbReference>
<accession>A0AAD7QF91</accession>
<organism evidence="1 2">
    <name type="scientific">Quillaja saponaria</name>
    <name type="common">Soap bark tree</name>
    <dbReference type="NCBI Taxonomy" id="32244"/>
    <lineage>
        <taxon>Eukaryota</taxon>
        <taxon>Viridiplantae</taxon>
        <taxon>Streptophyta</taxon>
        <taxon>Embryophyta</taxon>
        <taxon>Tracheophyta</taxon>
        <taxon>Spermatophyta</taxon>
        <taxon>Magnoliopsida</taxon>
        <taxon>eudicotyledons</taxon>
        <taxon>Gunneridae</taxon>
        <taxon>Pentapetalae</taxon>
        <taxon>rosids</taxon>
        <taxon>fabids</taxon>
        <taxon>Fabales</taxon>
        <taxon>Quillajaceae</taxon>
        <taxon>Quillaja</taxon>
    </lineage>
</organism>
<evidence type="ECO:0000313" key="1">
    <source>
        <dbReference type="EMBL" id="KAJ7980353.1"/>
    </source>
</evidence>
<reference evidence="1" key="1">
    <citation type="journal article" date="2023" name="Science">
        <title>Elucidation of the pathway for biosynthesis of saponin adjuvants from the soapbark tree.</title>
        <authorList>
            <person name="Reed J."/>
            <person name="Orme A."/>
            <person name="El-Demerdash A."/>
            <person name="Owen C."/>
            <person name="Martin L.B.B."/>
            <person name="Misra R.C."/>
            <person name="Kikuchi S."/>
            <person name="Rejzek M."/>
            <person name="Martin A.C."/>
            <person name="Harkess A."/>
            <person name="Leebens-Mack J."/>
            <person name="Louveau T."/>
            <person name="Stephenson M.J."/>
            <person name="Osbourn A."/>
        </authorList>
    </citation>
    <scope>NUCLEOTIDE SEQUENCE</scope>
    <source>
        <strain evidence="1">S10</strain>
    </source>
</reference>
<keyword evidence="2" id="KW-1185">Reference proteome</keyword>
<dbReference type="Proteomes" id="UP001163823">
    <property type="component" value="Chromosome 2"/>
</dbReference>